<evidence type="ECO:0000256" key="2">
    <source>
        <dbReference type="SAM" id="Phobius"/>
    </source>
</evidence>
<sequence>MDHPTTIDLSRLAAALKMPASALKNTELPGHDHIITDRNNNRPERWPVYVVAVTDPGSFAEIQAGKSFDTVKKLAANPSSGVSQPIPTDTFPWFQTLPGTNGGGPARSDTPSGGVAAGSGGTQNLRGTVLMTAAGVLTVGSVGALVVSRRKNAAARA</sequence>
<dbReference type="Proteomes" id="UP000253741">
    <property type="component" value="Unassembled WGS sequence"/>
</dbReference>
<keyword evidence="2" id="KW-1133">Transmembrane helix</keyword>
<evidence type="ECO:0000313" key="4">
    <source>
        <dbReference type="Proteomes" id="UP000253741"/>
    </source>
</evidence>
<feature type="transmembrane region" description="Helical" evidence="2">
    <location>
        <begin position="129"/>
        <end position="147"/>
    </location>
</feature>
<proteinExistence type="predicted"/>
<dbReference type="EMBL" id="QQNA01000076">
    <property type="protein sequence ID" value="RDG38070.1"/>
    <property type="molecule type" value="Genomic_DNA"/>
</dbReference>
<name>A0A370B8D7_9ACTN</name>
<feature type="region of interest" description="Disordered" evidence="1">
    <location>
        <begin position="98"/>
        <end position="122"/>
    </location>
</feature>
<accession>A0A370B8D7</accession>
<organism evidence="3 4">
    <name type="scientific">Streptomyces corynorhini</name>
    <dbReference type="NCBI Taxonomy" id="2282652"/>
    <lineage>
        <taxon>Bacteria</taxon>
        <taxon>Bacillati</taxon>
        <taxon>Actinomycetota</taxon>
        <taxon>Actinomycetes</taxon>
        <taxon>Kitasatosporales</taxon>
        <taxon>Streptomycetaceae</taxon>
        <taxon>Streptomyces</taxon>
    </lineage>
</organism>
<dbReference type="RefSeq" id="WP_114623617.1">
    <property type="nucleotide sequence ID" value="NZ_QQNA01000076.1"/>
</dbReference>
<reference evidence="3 4" key="1">
    <citation type="submission" date="2018-07" db="EMBL/GenBank/DDBJ databases">
        <title>Streptomyces species from bats.</title>
        <authorList>
            <person name="Dunlap C."/>
        </authorList>
    </citation>
    <scope>NUCLEOTIDE SEQUENCE [LARGE SCALE GENOMIC DNA]</scope>
    <source>
        <strain evidence="3 4">AC230</strain>
    </source>
</reference>
<keyword evidence="2" id="KW-0812">Transmembrane</keyword>
<evidence type="ECO:0000313" key="3">
    <source>
        <dbReference type="EMBL" id="RDG38070.1"/>
    </source>
</evidence>
<evidence type="ECO:0000256" key="1">
    <source>
        <dbReference type="SAM" id="MobiDB-lite"/>
    </source>
</evidence>
<dbReference type="OrthoDB" id="7055935at2"/>
<keyword evidence="4" id="KW-1185">Reference proteome</keyword>
<keyword evidence="2" id="KW-0472">Membrane</keyword>
<protein>
    <submittedName>
        <fullName evidence="3">Uncharacterized protein</fullName>
    </submittedName>
</protein>
<comment type="caution">
    <text evidence="3">The sequence shown here is derived from an EMBL/GenBank/DDBJ whole genome shotgun (WGS) entry which is preliminary data.</text>
</comment>
<dbReference type="AlphaFoldDB" id="A0A370B8D7"/>
<gene>
    <name evidence="3" type="ORF">DVH02_11135</name>
</gene>